<keyword evidence="2" id="KW-0732">Signal</keyword>
<evidence type="ECO:0000313" key="4">
    <source>
        <dbReference type="Proteomes" id="UP000663870"/>
    </source>
</evidence>
<protein>
    <submittedName>
        <fullName evidence="3">Uncharacterized protein</fullName>
    </submittedName>
</protein>
<evidence type="ECO:0000256" key="2">
    <source>
        <dbReference type="SAM" id="SignalP"/>
    </source>
</evidence>
<feature type="signal peptide" evidence="2">
    <location>
        <begin position="1"/>
        <end position="20"/>
    </location>
</feature>
<comment type="caution">
    <text evidence="3">The sequence shown here is derived from an EMBL/GenBank/DDBJ whole genome shotgun (WGS) entry which is preliminary data.</text>
</comment>
<reference evidence="3" key="1">
    <citation type="submission" date="2021-02" db="EMBL/GenBank/DDBJ databases">
        <authorList>
            <person name="Nowell W R."/>
        </authorList>
    </citation>
    <scope>NUCLEOTIDE SEQUENCE</scope>
</reference>
<feature type="compositionally biased region" description="Polar residues" evidence="1">
    <location>
        <begin position="154"/>
        <end position="165"/>
    </location>
</feature>
<dbReference type="EMBL" id="CAJNOL010002658">
    <property type="protein sequence ID" value="CAF1520089.1"/>
    <property type="molecule type" value="Genomic_DNA"/>
</dbReference>
<feature type="region of interest" description="Disordered" evidence="1">
    <location>
        <begin position="154"/>
        <end position="179"/>
    </location>
</feature>
<evidence type="ECO:0000256" key="1">
    <source>
        <dbReference type="SAM" id="MobiDB-lite"/>
    </source>
</evidence>
<dbReference type="AlphaFoldDB" id="A0A815UJN9"/>
<organism evidence="3 4">
    <name type="scientific">Rotaria sordida</name>
    <dbReference type="NCBI Taxonomy" id="392033"/>
    <lineage>
        <taxon>Eukaryota</taxon>
        <taxon>Metazoa</taxon>
        <taxon>Spiralia</taxon>
        <taxon>Gnathifera</taxon>
        <taxon>Rotifera</taxon>
        <taxon>Eurotatoria</taxon>
        <taxon>Bdelloidea</taxon>
        <taxon>Philodinida</taxon>
        <taxon>Philodinidae</taxon>
        <taxon>Rotaria</taxon>
    </lineage>
</organism>
<accession>A0A815UJN9</accession>
<gene>
    <name evidence="3" type="ORF">JXQ802_LOCUS41528</name>
</gene>
<proteinExistence type="predicted"/>
<keyword evidence="4" id="KW-1185">Reference proteome</keyword>
<name>A0A815UJN9_9BILA</name>
<evidence type="ECO:0000313" key="3">
    <source>
        <dbReference type="EMBL" id="CAF1520089.1"/>
    </source>
</evidence>
<dbReference type="Proteomes" id="UP000663870">
    <property type="component" value="Unassembled WGS sequence"/>
</dbReference>
<feature type="compositionally biased region" description="Pro residues" evidence="1">
    <location>
        <begin position="170"/>
        <end position="179"/>
    </location>
</feature>
<sequence>MSKLKVFLLLLIILVTGIDGRILRKRRGIWPDVLAPAGNTFAASGHYGVQSYIAYPETGIAYNPNFPGWNPYWQGYYQQNQFNTYNPYGYNQPYLYGSGQGIPYEGLGMNNVFPYSSPQLYNGYYPSGTGNPWYPPRSNFGRPLRSGAIRPRTASNIGRASSVQRINIPASPPNNPTNK</sequence>
<feature type="chain" id="PRO_5032446609" evidence="2">
    <location>
        <begin position="21"/>
        <end position="179"/>
    </location>
</feature>